<name>A0A0G4H9P8_9ALVE</name>
<keyword evidence="2 8" id="KW-0813">Transport</keyword>
<dbReference type="GO" id="GO:0015271">
    <property type="term" value="F:outward rectifier potassium channel activity"/>
    <property type="evidence" value="ECO:0007669"/>
    <property type="project" value="TreeGrafter"/>
</dbReference>
<protein>
    <recommendedName>
        <fullName evidence="11">Potassium channel domain-containing protein</fullName>
    </recommendedName>
</protein>
<evidence type="ECO:0000259" key="11">
    <source>
        <dbReference type="Pfam" id="PF07885"/>
    </source>
</evidence>
<reference evidence="12" key="1">
    <citation type="submission" date="2014-11" db="EMBL/GenBank/DDBJ databases">
        <authorList>
            <person name="Otto D Thomas"/>
            <person name="Naeem Raeece"/>
        </authorList>
    </citation>
    <scope>NUCLEOTIDE SEQUENCE</scope>
</reference>
<keyword evidence="4 10" id="KW-1133">Transmembrane helix</keyword>
<feature type="transmembrane region" description="Helical" evidence="10">
    <location>
        <begin position="64"/>
        <end position="86"/>
    </location>
</feature>
<evidence type="ECO:0000256" key="4">
    <source>
        <dbReference type="ARBA" id="ARBA00022989"/>
    </source>
</evidence>
<evidence type="ECO:0000256" key="5">
    <source>
        <dbReference type="ARBA" id="ARBA00023065"/>
    </source>
</evidence>
<evidence type="ECO:0000256" key="9">
    <source>
        <dbReference type="SAM" id="MobiDB-lite"/>
    </source>
</evidence>
<comment type="subcellular location">
    <subcellularLocation>
        <location evidence="1">Membrane</location>
        <topology evidence="1">Multi-pass membrane protein</topology>
    </subcellularLocation>
</comment>
<evidence type="ECO:0000256" key="8">
    <source>
        <dbReference type="RuleBase" id="RU003857"/>
    </source>
</evidence>
<feature type="region of interest" description="Disordered" evidence="9">
    <location>
        <begin position="193"/>
        <end position="223"/>
    </location>
</feature>
<dbReference type="EMBL" id="CDMZ01002075">
    <property type="protein sequence ID" value="CEM40638.1"/>
    <property type="molecule type" value="Genomic_DNA"/>
</dbReference>
<evidence type="ECO:0000256" key="2">
    <source>
        <dbReference type="ARBA" id="ARBA00022448"/>
    </source>
</evidence>
<dbReference type="SUPFAM" id="SSF81324">
    <property type="entry name" value="Voltage-gated potassium channels"/>
    <property type="match status" value="2"/>
</dbReference>
<dbReference type="GO" id="GO:0022841">
    <property type="term" value="F:potassium ion leak channel activity"/>
    <property type="evidence" value="ECO:0007669"/>
    <property type="project" value="TreeGrafter"/>
</dbReference>
<keyword evidence="5 8" id="KW-0406">Ion transport</keyword>
<feature type="domain" description="Potassium channel" evidence="11">
    <location>
        <begin position="17"/>
        <end position="89"/>
    </location>
</feature>
<evidence type="ECO:0000256" key="10">
    <source>
        <dbReference type="SAM" id="Phobius"/>
    </source>
</evidence>
<feature type="transmembrane region" description="Helical" evidence="10">
    <location>
        <begin position="107"/>
        <end position="126"/>
    </location>
</feature>
<comment type="similarity">
    <text evidence="8">Belongs to the two pore domain potassium channel (TC 1.A.1.8) family.</text>
</comment>
<dbReference type="PANTHER" id="PTHR11003">
    <property type="entry name" value="POTASSIUM CHANNEL, SUBFAMILY K"/>
    <property type="match status" value="1"/>
</dbReference>
<evidence type="ECO:0000313" key="12">
    <source>
        <dbReference type="EMBL" id="CEM40638.1"/>
    </source>
</evidence>
<proteinExistence type="inferred from homology"/>
<evidence type="ECO:0000256" key="3">
    <source>
        <dbReference type="ARBA" id="ARBA00022692"/>
    </source>
</evidence>
<feature type="transmembrane region" description="Helical" evidence="10">
    <location>
        <begin position="12"/>
        <end position="31"/>
    </location>
</feature>
<dbReference type="PRINTS" id="PR01333">
    <property type="entry name" value="2POREKCHANEL"/>
</dbReference>
<dbReference type="GO" id="GO:0030322">
    <property type="term" value="P:stabilization of membrane potential"/>
    <property type="evidence" value="ECO:0007669"/>
    <property type="project" value="TreeGrafter"/>
</dbReference>
<keyword evidence="7 8" id="KW-0407">Ion channel</keyword>
<dbReference type="PANTHER" id="PTHR11003:SF291">
    <property type="entry name" value="IP11374P"/>
    <property type="match status" value="1"/>
</dbReference>
<evidence type="ECO:0000256" key="1">
    <source>
        <dbReference type="ARBA" id="ARBA00004141"/>
    </source>
</evidence>
<accession>A0A0G4H9P8</accession>
<dbReference type="VEuPathDB" id="CryptoDB:Cvel_25439"/>
<feature type="domain" description="Potassium channel" evidence="11">
    <location>
        <begin position="125"/>
        <end position="187"/>
    </location>
</feature>
<dbReference type="InterPro" id="IPR003280">
    <property type="entry name" value="2pore_dom_K_chnl"/>
</dbReference>
<dbReference type="AlphaFoldDB" id="A0A0G4H9P8"/>
<evidence type="ECO:0000256" key="7">
    <source>
        <dbReference type="ARBA" id="ARBA00023303"/>
    </source>
</evidence>
<dbReference type="Gene3D" id="1.10.287.70">
    <property type="match status" value="2"/>
</dbReference>
<feature type="compositionally biased region" description="Basic and acidic residues" evidence="9">
    <location>
        <begin position="193"/>
        <end position="213"/>
    </location>
</feature>
<evidence type="ECO:0000256" key="6">
    <source>
        <dbReference type="ARBA" id="ARBA00023136"/>
    </source>
</evidence>
<dbReference type="GO" id="GO:0005886">
    <property type="term" value="C:plasma membrane"/>
    <property type="evidence" value="ECO:0007669"/>
    <property type="project" value="TreeGrafter"/>
</dbReference>
<gene>
    <name evidence="12" type="ORF">Cvel_25439</name>
</gene>
<keyword evidence="6 10" id="KW-0472">Membrane</keyword>
<dbReference type="InterPro" id="IPR013099">
    <property type="entry name" value="K_chnl_dom"/>
</dbReference>
<keyword evidence="3 8" id="KW-0812">Transmembrane</keyword>
<sequence>METGDSHRRWLVAFLIVAGYLSLGVVMYAGLLEEWSVTEALYFSVIVLTTVGFGDLTPSSSSSKLFTCVFILVGVGVAASCLTTFLEAASERAERMGGAAGKGKRGIFLKAVCLPLVLHLGVGMMVGQLEGWGLIDSVYSAVVSVTTVGFGDLTPRTDVGRMLSALHLPVAVVAVANALEKLTEVIQLPFPLHPEDLKNEGGQGEKEEKEKKPASPPRRQYSIGAVKQRRLQVQQREQAEYILEVLLREGKVTQQHLQTILKQRPLNRQEPLQRSEKQE</sequence>
<organism evidence="12">
    <name type="scientific">Chromera velia CCMP2878</name>
    <dbReference type="NCBI Taxonomy" id="1169474"/>
    <lineage>
        <taxon>Eukaryota</taxon>
        <taxon>Sar</taxon>
        <taxon>Alveolata</taxon>
        <taxon>Colpodellida</taxon>
        <taxon>Chromeraceae</taxon>
        <taxon>Chromera</taxon>
    </lineage>
</organism>
<dbReference type="Pfam" id="PF07885">
    <property type="entry name" value="Ion_trans_2"/>
    <property type="match status" value="2"/>
</dbReference>